<comment type="subcellular location">
    <subcellularLocation>
        <location evidence="1 2">Nucleus</location>
    </subcellularLocation>
</comment>
<dbReference type="InterPro" id="IPR001356">
    <property type="entry name" value="HD"/>
</dbReference>
<dbReference type="PROSITE" id="PS50071">
    <property type="entry name" value="HOMEOBOX_2"/>
    <property type="match status" value="1"/>
</dbReference>
<evidence type="ECO:0000313" key="6">
    <source>
        <dbReference type="Proteomes" id="UP001221142"/>
    </source>
</evidence>
<feature type="region of interest" description="Disordered" evidence="3">
    <location>
        <begin position="24"/>
        <end position="74"/>
    </location>
</feature>
<evidence type="ECO:0000259" key="4">
    <source>
        <dbReference type="PROSITE" id="PS50071"/>
    </source>
</evidence>
<dbReference type="Gene3D" id="1.10.10.60">
    <property type="entry name" value="Homeodomain-like"/>
    <property type="match status" value="1"/>
</dbReference>
<comment type="caution">
    <text evidence="5">The sequence shown here is derived from an EMBL/GenBank/DDBJ whole genome shotgun (WGS) entry which is preliminary data.</text>
</comment>
<dbReference type="SMART" id="SM00389">
    <property type="entry name" value="HOX"/>
    <property type="match status" value="1"/>
</dbReference>
<keyword evidence="1 2" id="KW-0371">Homeobox</keyword>
<keyword evidence="6" id="KW-1185">Reference proteome</keyword>
<dbReference type="SUPFAM" id="SSF46689">
    <property type="entry name" value="Homeodomain-like"/>
    <property type="match status" value="1"/>
</dbReference>
<dbReference type="EMBL" id="JARKIF010000009">
    <property type="protein sequence ID" value="KAJ7630773.1"/>
    <property type="molecule type" value="Genomic_DNA"/>
</dbReference>
<name>A0AAD7BU48_9AGAR</name>
<dbReference type="CDD" id="cd00086">
    <property type="entry name" value="homeodomain"/>
    <property type="match status" value="1"/>
</dbReference>
<evidence type="ECO:0000256" key="2">
    <source>
        <dbReference type="RuleBase" id="RU000682"/>
    </source>
</evidence>
<dbReference type="GO" id="GO:0005634">
    <property type="term" value="C:nucleus"/>
    <property type="evidence" value="ECO:0007669"/>
    <property type="project" value="UniProtKB-SubCell"/>
</dbReference>
<organism evidence="5 6">
    <name type="scientific">Roridomyces roridus</name>
    <dbReference type="NCBI Taxonomy" id="1738132"/>
    <lineage>
        <taxon>Eukaryota</taxon>
        <taxon>Fungi</taxon>
        <taxon>Dikarya</taxon>
        <taxon>Basidiomycota</taxon>
        <taxon>Agaricomycotina</taxon>
        <taxon>Agaricomycetes</taxon>
        <taxon>Agaricomycetidae</taxon>
        <taxon>Agaricales</taxon>
        <taxon>Marasmiineae</taxon>
        <taxon>Mycenaceae</taxon>
        <taxon>Roridomyces</taxon>
    </lineage>
</organism>
<feature type="domain" description="Homeobox" evidence="4">
    <location>
        <begin position="87"/>
        <end position="148"/>
    </location>
</feature>
<keyword evidence="1 2" id="KW-0539">Nucleus</keyword>
<protein>
    <recommendedName>
        <fullName evidence="4">Homeobox domain-containing protein</fullName>
    </recommendedName>
</protein>
<evidence type="ECO:0000256" key="3">
    <source>
        <dbReference type="SAM" id="MobiDB-lite"/>
    </source>
</evidence>
<gene>
    <name evidence="5" type="ORF">FB45DRAFT_916524</name>
</gene>
<keyword evidence="1 2" id="KW-0238">DNA-binding</keyword>
<evidence type="ECO:0000313" key="5">
    <source>
        <dbReference type="EMBL" id="KAJ7630773.1"/>
    </source>
</evidence>
<evidence type="ECO:0000256" key="1">
    <source>
        <dbReference type="PROSITE-ProRule" id="PRU00108"/>
    </source>
</evidence>
<feature type="DNA-binding region" description="Homeobox" evidence="1">
    <location>
        <begin position="89"/>
        <end position="149"/>
    </location>
</feature>
<feature type="compositionally biased region" description="Basic residues" evidence="3">
    <location>
        <begin position="48"/>
        <end position="69"/>
    </location>
</feature>
<dbReference type="InterPro" id="IPR009057">
    <property type="entry name" value="Homeodomain-like_sf"/>
</dbReference>
<dbReference type="AlphaFoldDB" id="A0AAD7BU48"/>
<dbReference type="Pfam" id="PF00046">
    <property type="entry name" value="Homeodomain"/>
    <property type="match status" value="1"/>
</dbReference>
<sequence length="207" mass="23744">MHTSLDLLADAADAQRSYDSYDPGYISSSCPSSPETRPTRSVVASYPRHLRPRKAAHKPLKGSRVTVKKSKPELNARRKELLDRAYGIKSLENSPVNEQQLFVLRTVYNEITMYPTEPWLALMAVVLHRSLRQVKNWFSNCRQKNGSGEAMCSDTLTDVGERVRLRPSAIELCQWSDAFFEEVIMILNFRTARQLHWERTRASNQCT</sequence>
<accession>A0AAD7BU48</accession>
<dbReference type="GO" id="GO:0003677">
    <property type="term" value="F:DNA binding"/>
    <property type="evidence" value="ECO:0007669"/>
    <property type="project" value="UniProtKB-UniRule"/>
</dbReference>
<dbReference type="Proteomes" id="UP001221142">
    <property type="component" value="Unassembled WGS sequence"/>
</dbReference>
<reference evidence="5" key="1">
    <citation type="submission" date="2023-03" db="EMBL/GenBank/DDBJ databases">
        <title>Massive genome expansion in bonnet fungi (Mycena s.s.) driven by repeated elements and novel gene families across ecological guilds.</title>
        <authorList>
            <consortium name="Lawrence Berkeley National Laboratory"/>
            <person name="Harder C.B."/>
            <person name="Miyauchi S."/>
            <person name="Viragh M."/>
            <person name="Kuo A."/>
            <person name="Thoen E."/>
            <person name="Andreopoulos B."/>
            <person name="Lu D."/>
            <person name="Skrede I."/>
            <person name="Drula E."/>
            <person name="Henrissat B."/>
            <person name="Morin E."/>
            <person name="Kohler A."/>
            <person name="Barry K."/>
            <person name="LaButti K."/>
            <person name="Morin E."/>
            <person name="Salamov A."/>
            <person name="Lipzen A."/>
            <person name="Mereny Z."/>
            <person name="Hegedus B."/>
            <person name="Baldrian P."/>
            <person name="Stursova M."/>
            <person name="Weitz H."/>
            <person name="Taylor A."/>
            <person name="Grigoriev I.V."/>
            <person name="Nagy L.G."/>
            <person name="Martin F."/>
            <person name="Kauserud H."/>
        </authorList>
    </citation>
    <scope>NUCLEOTIDE SEQUENCE</scope>
    <source>
        <strain evidence="5">9284</strain>
    </source>
</reference>
<proteinExistence type="predicted"/>
<feature type="compositionally biased region" description="Polar residues" evidence="3">
    <location>
        <begin position="26"/>
        <end position="36"/>
    </location>
</feature>